<dbReference type="AlphaFoldDB" id="A0A9Q0FBS2"/>
<dbReference type="Pfam" id="PF00160">
    <property type="entry name" value="Pro_isomerase"/>
    <property type="match status" value="1"/>
</dbReference>
<evidence type="ECO:0000256" key="1">
    <source>
        <dbReference type="ARBA" id="ARBA00007365"/>
    </source>
</evidence>
<gene>
    <name evidence="6" type="ORF">Tsubulata_004171</name>
</gene>
<comment type="caution">
    <text evidence="6">The sequence shown here is derived from an EMBL/GenBank/DDBJ whole genome shotgun (WGS) entry which is preliminary data.</text>
</comment>
<dbReference type="GO" id="GO:0003755">
    <property type="term" value="F:peptidyl-prolyl cis-trans isomerase activity"/>
    <property type="evidence" value="ECO:0007669"/>
    <property type="project" value="UniProtKB-UniRule"/>
</dbReference>
<reference evidence="6" key="2">
    <citation type="journal article" date="2023" name="Plants (Basel)">
        <title>Annotation of the Turnera subulata (Passifloraceae) Draft Genome Reveals the S-Locus Evolved after the Divergence of Turneroideae from Passifloroideae in a Stepwise Manner.</title>
        <authorList>
            <person name="Henning P.M."/>
            <person name="Roalson E.H."/>
            <person name="Mir W."/>
            <person name="McCubbin A.G."/>
            <person name="Shore J.S."/>
        </authorList>
    </citation>
    <scope>NUCLEOTIDE SEQUENCE</scope>
    <source>
        <strain evidence="6">F60SS</strain>
    </source>
</reference>
<accession>A0A9Q0FBS2</accession>
<dbReference type="InterPro" id="IPR029000">
    <property type="entry name" value="Cyclophilin-like_dom_sf"/>
</dbReference>
<dbReference type="PANTHER" id="PTHR11071">
    <property type="entry name" value="PEPTIDYL-PROLYL CIS-TRANS ISOMERASE"/>
    <property type="match status" value="1"/>
</dbReference>
<reference evidence="6" key="1">
    <citation type="submission" date="2022-02" db="EMBL/GenBank/DDBJ databases">
        <authorList>
            <person name="Henning P.M."/>
            <person name="McCubbin A.G."/>
            <person name="Shore J.S."/>
        </authorList>
    </citation>
    <scope>NUCLEOTIDE SEQUENCE</scope>
    <source>
        <strain evidence="6">F60SS</strain>
        <tissue evidence="6">Leaves</tissue>
    </source>
</reference>
<dbReference type="SUPFAM" id="SSF50891">
    <property type="entry name" value="Cyclophilin-like"/>
    <property type="match status" value="1"/>
</dbReference>
<evidence type="ECO:0000256" key="3">
    <source>
        <dbReference type="ARBA" id="ARBA00023235"/>
    </source>
</evidence>
<dbReference type="OrthoDB" id="1917401at2759"/>
<dbReference type="Gene3D" id="2.40.100.10">
    <property type="entry name" value="Cyclophilin-like"/>
    <property type="match status" value="1"/>
</dbReference>
<organism evidence="6 7">
    <name type="scientific">Turnera subulata</name>
    <dbReference type="NCBI Taxonomy" id="218843"/>
    <lineage>
        <taxon>Eukaryota</taxon>
        <taxon>Viridiplantae</taxon>
        <taxon>Streptophyta</taxon>
        <taxon>Embryophyta</taxon>
        <taxon>Tracheophyta</taxon>
        <taxon>Spermatophyta</taxon>
        <taxon>Magnoliopsida</taxon>
        <taxon>eudicotyledons</taxon>
        <taxon>Gunneridae</taxon>
        <taxon>Pentapetalae</taxon>
        <taxon>rosids</taxon>
        <taxon>fabids</taxon>
        <taxon>Malpighiales</taxon>
        <taxon>Passifloraceae</taxon>
        <taxon>Turnera</taxon>
    </lineage>
</organism>
<evidence type="ECO:0000256" key="4">
    <source>
        <dbReference type="RuleBase" id="RU363019"/>
    </source>
</evidence>
<comment type="catalytic activity">
    <reaction evidence="4">
        <text>[protein]-peptidylproline (omega=180) = [protein]-peptidylproline (omega=0)</text>
        <dbReference type="Rhea" id="RHEA:16237"/>
        <dbReference type="Rhea" id="RHEA-COMP:10747"/>
        <dbReference type="Rhea" id="RHEA-COMP:10748"/>
        <dbReference type="ChEBI" id="CHEBI:83833"/>
        <dbReference type="ChEBI" id="CHEBI:83834"/>
        <dbReference type="EC" id="5.2.1.8"/>
    </reaction>
</comment>
<keyword evidence="2 4" id="KW-0697">Rotamase</keyword>
<dbReference type="GO" id="GO:0006457">
    <property type="term" value="P:protein folding"/>
    <property type="evidence" value="ECO:0007669"/>
    <property type="project" value="TreeGrafter"/>
</dbReference>
<proteinExistence type="inferred from homology"/>
<comment type="function">
    <text evidence="4">PPIases accelerate the folding of proteins. It catalyzes the cis-trans isomerization of proline imidic peptide bonds in oligopeptides.</text>
</comment>
<keyword evidence="7" id="KW-1185">Reference proteome</keyword>
<dbReference type="PRINTS" id="PR00153">
    <property type="entry name" value="CSAPPISMRASE"/>
</dbReference>
<evidence type="ECO:0000313" key="6">
    <source>
        <dbReference type="EMBL" id="KAJ4828387.1"/>
    </source>
</evidence>
<evidence type="ECO:0000259" key="5">
    <source>
        <dbReference type="PROSITE" id="PS50072"/>
    </source>
</evidence>
<dbReference type="InterPro" id="IPR002130">
    <property type="entry name" value="Cyclophilin-type_PPIase_dom"/>
</dbReference>
<dbReference type="EC" id="5.2.1.8" evidence="4"/>
<keyword evidence="3 4" id="KW-0413">Isomerase</keyword>
<sequence>MLEINGLKFRNFLGVYFDITIDGKATGRITMELDADLFPKTAENFRALCTGEKGPGMSGHRLHFKGSRFFLVKPKFYCCGGDIVEDDGSCGESIYGEDFEFEKLNDFSGRGDLAMGYVDGVHSSQFFITFVHTRWLNGDYPVFGKVVDGWAVLDEIEEAADKDGRLEKEIGVTSLAEEKEKIERNWRRER</sequence>
<evidence type="ECO:0000313" key="7">
    <source>
        <dbReference type="Proteomes" id="UP001141552"/>
    </source>
</evidence>
<name>A0A9Q0FBS2_9ROSI</name>
<dbReference type="GO" id="GO:0005737">
    <property type="term" value="C:cytoplasm"/>
    <property type="evidence" value="ECO:0007669"/>
    <property type="project" value="TreeGrafter"/>
</dbReference>
<dbReference type="Proteomes" id="UP001141552">
    <property type="component" value="Unassembled WGS sequence"/>
</dbReference>
<dbReference type="PANTHER" id="PTHR11071:SF561">
    <property type="entry name" value="PEPTIDYL-PROLYL CIS-TRANS ISOMERASE D-RELATED"/>
    <property type="match status" value="1"/>
</dbReference>
<feature type="domain" description="PPIase cyclophilin-type" evidence="5">
    <location>
        <begin position="16"/>
        <end position="177"/>
    </location>
</feature>
<dbReference type="PROSITE" id="PS50072">
    <property type="entry name" value="CSA_PPIASE_2"/>
    <property type="match status" value="1"/>
</dbReference>
<dbReference type="GO" id="GO:0016018">
    <property type="term" value="F:cyclosporin A binding"/>
    <property type="evidence" value="ECO:0007669"/>
    <property type="project" value="TreeGrafter"/>
</dbReference>
<comment type="similarity">
    <text evidence="1 4">Belongs to the cyclophilin-type PPIase family.</text>
</comment>
<protein>
    <recommendedName>
        <fullName evidence="4">Peptidyl-prolyl cis-trans isomerase</fullName>
        <shortName evidence="4">PPIase</shortName>
        <ecNumber evidence="4">5.2.1.8</ecNumber>
    </recommendedName>
</protein>
<evidence type="ECO:0000256" key="2">
    <source>
        <dbReference type="ARBA" id="ARBA00023110"/>
    </source>
</evidence>
<dbReference type="InterPro" id="IPR024936">
    <property type="entry name" value="Cyclophilin-type_PPIase"/>
</dbReference>
<dbReference type="EMBL" id="JAKUCV010006189">
    <property type="protein sequence ID" value="KAJ4828387.1"/>
    <property type="molecule type" value="Genomic_DNA"/>
</dbReference>
<dbReference type="PIRSF" id="PIRSF001467">
    <property type="entry name" value="Peptidylpro_ismrse"/>
    <property type="match status" value="1"/>
</dbReference>